<dbReference type="EMBL" id="JAADYS010000582">
    <property type="protein sequence ID" value="KAF4468665.1"/>
    <property type="molecule type" value="Genomic_DNA"/>
</dbReference>
<sequence length="171" mass="18392">MEGVHVTPAGQALVSSLLAGDIGTQVRQPTVRAQEFIRPVSKAPDGPTDDGEAWKLALFEGAEFEWERRPGGRVGKYANGYCTVASLVKPRSGLGLGIPRFISWQLRVSRLGTDVAAEAQTNFVSVAGLHLGAETGFSKEHLEQGTEEAIPASPFLLYRAESGSNNQHRSF</sequence>
<dbReference type="Proteomes" id="UP000554235">
    <property type="component" value="Unassembled WGS sequence"/>
</dbReference>
<proteinExistence type="predicted"/>
<reference evidence="1 2" key="1">
    <citation type="submission" date="2020-01" db="EMBL/GenBank/DDBJ databases">
        <title>Identification and distribution of gene clusters putatively required for synthesis of sphingolipid metabolism inhibitors in phylogenetically diverse species of the filamentous fungus Fusarium.</title>
        <authorList>
            <person name="Kim H.-S."/>
            <person name="Busman M."/>
            <person name="Brown D.W."/>
            <person name="Divon H."/>
            <person name="Uhlig S."/>
            <person name="Proctor R.H."/>
        </authorList>
    </citation>
    <scope>NUCLEOTIDE SEQUENCE [LARGE SCALE GENOMIC DNA]</scope>
    <source>
        <strain evidence="1 2">NRRL 20459</strain>
    </source>
</reference>
<dbReference type="AlphaFoldDB" id="A0A8H4LHY5"/>
<keyword evidence="2" id="KW-1185">Reference proteome</keyword>
<evidence type="ECO:0000313" key="1">
    <source>
        <dbReference type="EMBL" id="KAF4468665.1"/>
    </source>
</evidence>
<evidence type="ECO:0000313" key="2">
    <source>
        <dbReference type="Proteomes" id="UP000554235"/>
    </source>
</evidence>
<protein>
    <submittedName>
        <fullName evidence="1">Uncharacterized protein</fullName>
    </submittedName>
</protein>
<organism evidence="1 2">
    <name type="scientific">Fusarium albosuccineum</name>
    <dbReference type="NCBI Taxonomy" id="1237068"/>
    <lineage>
        <taxon>Eukaryota</taxon>
        <taxon>Fungi</taxon>
        <taxon>Dikarya</taxon>
        <taxon>Ascomycota</taxon>
        <taxon>Pezizomycotina</taxon>
        <taxon>Sordariomycetes</taxon>
        <taxon>Hypocreomycetidae</taxon>
        <taxon>Hypocreales</taxon>
        <taxon>Nectriaceae</taxon>
        <taxon>Fusarium</taxon>
        <taxon>Fusarium decemcellulare species complex</taxon>
    </lineage>
</organism>
<comment type="caution">
    <text evidence="1">The sequence shown here is derived from an EMBL/GenBank/DDBJ whole genome shotgun (WGS) entry which is preliminary data.</text>
</comment>
<accession>A0A8H4LHY5</accession>
<gene>
    <name evidence="1" type="ORF">FALBO_4444</name>
</gene>
<name>A0A8H4LHY5_9HYPO</name>